<dbReference type="OrthoDB" id="730183at2759"/>
<reference evidence="7 8" key="1">
    <citation type="submission" date="2020-10" db="EMBL/GenBank/DDBJ databases">
        <title>The Coptis chinensis genome and diversification of protoberbering-type alkaloids.</title>
        <authorList>
            <person name="Wang B."/>
            <person name="Shu S."/>
            <person name="Song C."/>
            <person name="Liu Y."/>
        </authorList>
    </citation>
    <scope>NUCLEOTIDE SEQUENCE [LARGE SCALE GENOMIC DNA]</scope>
    <source>
        <strain evidence="7">HL-2020</strain>
        <tissue evidence="7">Leaf</tissue>
    </source>
</reference>
<feature type="region of interest" description="Disordered" evidence="5">
    <location>
        <begin position="86"/>
        <end position="105"/>
    </location>
</feature>
<dbReference type="InterPro" id="IPR003441">
    <property type="entry name" value="NAC-dom"/>
</dbReference>
<dbReference type="InterPro" id="IPR036093">
    <property type="entry name" value="NAC_dom_sf"/>
</dbReference>
<evidence type="ECO:0000256" key="2">
    <source>
        <dbReference type="ARBA" id="ARBA00023125"/>
    </source>
</evidence>
<protein>
    <recommendedName>
        <fullName evidence="6">NAC domain-containing protein</fullName>
    </recommendedName>
</protein>
<comment type="caution">
    <text evidence="7">The sequence shown here is derived from an EMBL/GenBank/DDBJ whole genome shotgun (WGS) entry which is preliminary data.</text>
</comment>
<dbReference type="SUPFAM" id="SSF101941">
    <property type="entry name" value="NAC domain"/>
    <property type="match status" value="1"/>
</dbReference>
<dbReference type="Pfam" id="PF02365">
    <property type="entry name" value="NAM"/>
    <property type="match status" value="1"/>
</dbReference>
<evidence type="ECO:0000256" key="1">
    <source>
        <dbReference type="ARBA" id="ARBA00023015"/>
    </source>
</evidence>
<name>A0A835IPH7_9MAGN</name>
<evidence type="ECO:0000256" key="4">
    <source>
        <dbReference type="ARBA" id="ARBA00023242"/>
    </source>
</evidence>
<feature type="domain" description="NAC" evidence="6">
    <location>
        <begin position="8"/>
        <end position="105"/>
    </location>
</feature>
<evidence type="ECO:0000256" key="3">
    <source>
        <dbReference type="ARBA" id="ARBA00023163"/>
    </source>
</evidence>
<sequence length="105" mass="12152">MEEVPLELPRGFKFAPTDEELIRYFLAKIFAREPLPELFNNIIMPCELYGSEAFEPWQLLKGGRRRTKFMCLPRLKREMAMVARRSEERLEVKGGHGGSHTAPTS</sequence>
<dbReference type="GO" id="GO:0006355">
    <property type="term" value="P:regulation of DNA-templated transcription"/>
    <property type="evidence" value="ECO:0007669"/>
    <property type="project" value="InterPro"/>
</dbReference>
<accession>A0A835IPH7</accession>
<evidence type="ECO:0000313" key="7">
    <source>
        <dbReference type="EMBL" id="KAF9620307.1"/>
    </source>
</evidence>
<dbReference type="AlphaFoldDB" id="A0A835IPH7"/>
<gene>
    <name evidence="7" type="ORF">IFM89_011042</name>
</gene>
<keyword evidence="1" id="KW-0805">Transcription regulation</keyword>
<dbReference type="Proteomes" id="UP000631114">
    <property type="component" value="Unassembled WGS sequence"/>
</dbReference>
<keyword evidence="4" id="KW-0539">Nucleus</keyword>
<evidence type="ECO:0000313" key="8">
    <source>
        <dbReference type="Proteomes" id="UP000631114"/>
    </source>
</evidence>
<keyword evidence="8" id="KW-1185">Reference proteome</keyword>
<dbReference type="PROSITE" id="PS51005">
    <property type="entry name" value="NAC"/>
    <property type="match status" value="1"/>
</dbReference>
<proteinExistence type="predicted"/>
<dbReference type="GO" id="GO:0003677">
    <property type="term" value="F:DNA binding"/>
    <property type="evidence" value="ECO:0007669"/>
    <property type="project" value="UniProtKB-KW"/>
</dbReference>
<dbReference type="EMBL" id="JADFTS010000002">
    <property type="protein sequence ID" value="KAF9620307.1"/>
    <property type="molecule type" value="Genomic_DNA"/>
</dbReference>
<keyword evidence="3" id="KW-0804">Transcription</keyword>
<evidence type="ECO:0000256" key="5">
    <source>
        <dbReference type="SAM" id="MobiDB-lite"/>
    </source>
</evidence>
<evidence type="ECO:0000259" key="6">
    <source>
        <dbReference type="PROSITE" id="PS51005"/>
    </source>
</evidence>
<keyword evidence="2" id="KW-0238">DNA-binding</keyword>
<organism evidence="7 8">
    <name type="scientific">Coptis chinensis</name>
    <dbReference type="NCBI Taxonomy" id="261450"/>
    <lineage>
        <taxon>Eukaryota</taxon>
        <taxon>Viridiplantae</taxon>
        <taxon>Streptophyta</taxon>
        <taxon>Embryophyta</taxon>
        <taxon>Tracheophyta</taxon>
        <taxon>Spermatophyta</taxon>
        <taxon>Magnoliopsida</taxon>
        <taxon>Ranunculales</taxon>
        <taxon>Ranunculaceae</taxon>
        <taxon>Coptidoideae</taxon>
        <taxon>Coptis</taxon>
    </lineage>
</organism>